<reference evidence="1 2" key="1">
    <citation type="journal article" date="2024" name="G3 (Bethesda)">
        <title>Genome assembly of Hibiscus sabdariffa L. provides insights into metabolisms of medicinal natural products.</title>
        <authorList>
            <person name="Kim T."/>
        </authorList>
    </citation>
    <scope>NUCLEOTIDE SEQUENCE [LARGE SCALE GENOMIC DNA]</scope>
    <source>
        <strain evidence="1">TK-2024</strain>
        <tissue evidence="1">Old leaves</tissue>
    </source>
</reference>
<protein>
    <recommendedName>
        <fullName evidence="3">F-box associated domain-containing protein</fullName>
    </recommendedName>
</protein>
<gene>
    <name evidence="1" type="ORF">V6N11_066835</name>
</gene>
<comment type="caution">
    <text evidence="1">The sequence shown here is derived from an EMBL/GenBank/DDBJ whole genome shotgun (WGS) entry which is preliminary data.</text>
</comment>
<dbReference type="NCBIfam" id="TIGR01640">
    <property type="entry name" value="F_box_assoc_1"/>
    <property type="match status" value="1"/>
</dbReference>
<evidence type="ECO:0000313" key="2">
    <source>
        <dbReference type="Proteomes" id="UP001396334"/>
    </source>
</evidence>
<accession>A0ABR2SNX9</accession>
<dbReference type="Proteomes" id="UP001396334">
    <property type="component" value="Unassembled WGS sequence"/>
</dbReference>
<organism evidence="1 2">
    <name type="scientific">Hibiscus sabdariffa</name>
    <name type="common">roselle</name>
    <dbReference type="NCBI Taxonomy" id="183260"/>
    <lineage>
        <taxon>Eukaryota</taxon>
        <taxon>Viridiplantae</taxon>
        <taxon>Streptophyta</taxon>
        <taxon>Embryophyta</taxon>
        <taxon>Tracheophyta</taxon>
        <taxon>Spermatophyta</taxon>
        <taxon>Magnoliopsida</taxon>
        <taxon>eudicotyledons</taxon>
        <taxon>Gunneridae</taxon>
        <taxon>Pentapetalae</taxon>
        <taxon>rosids</taxon>
        <taxon>malvids</taxon>
        <taxon>Malvales</taxon>
        <taxon>Malvaceae</taxon>
        <taxon>Malvoideae</taxon>
        <taxon>Hibiscus</taxon>
    </lineage>
</organism>
<dbReference type="InterPro" id="IPR017451">
    <property type="entry name" value="F-box-assoc_interact_dom"/>
</dbReference>
<keyword evidence="2" id="KW-1185">Reference proteome</keyword>
<evidence type="ECO:0008006" key="3">
    <source>
        <dbReference type="Google" id="ProtNLM"/>
    </source>
</evidence>
<proteinExistence type="predicted"/>
<name>A0ABR2SNX9_9ROSI</name>
<dbReference type="InterPro" id="IPR055290">
    <property type="entry name" value="At3g26010-like"/>
</dbReference>
<dbReference type="PANTHER" id="PTHR35546:SF16">
    <property type="entry name" value="F-BOX ASSOCIATED UBIQUITINATION EFFECTOR FAMILY PROTEIN-RELATED"/>
    <property type="match status" value="1"/>
</dbReference>
<dbReference type="PANTHER" id="PTHR35546">
    <property type="entry name" value="F-BOX PROTEIN INTERACTION DOMAIN PROTEIN-RELATED"/>
    <property type="match status" value="1"/>
</dbReference>
<evidence type="ECO:0000313" key="1">
    <source>
        <dbReference type="EMBL" id="KAK9026986.1"/>
    </source>
</evidence>
<sequence>MASSNFSNDVLFEILSRTDLKMMKKCRILSKECKDLTYESSFMQLHSQRTTTMVGYLLQSLQSCRFDSLFLSIDNPDSDRKLTRNFLDFLSERETVRILATVEEGLVFCSIRPFIGEEFYICKPSTQQSEVVPSPNPRYFAEKVGMLVLGSNPLRFKIVRISDSMHDQVEDAWPGCSEDGYEDGFDDGCYIHGRYHCEIFDSKSWEWSQSDDLVLSSYAIFVHNPSVSACGGLHWLIYETEPHRNILSFYGDKENWTTSSLPDNLCRNDRRSTYLATCEGSLVLLCTDNKINWVDVWVSKDCSHQIWTKKVTVNLESVIGEFRHVYVDSFYNADTLFIIEYRTAIFYNFKTGKFTSTKLPLNYEMPESVYFIQSDFELVQFKH</sequence>
<dbReference type="EMBL" id="JBBPBN010000012">
    <property type="protein sequence ID" value="KAK9026986.1"/>
    <property type="molecule type" value="Genomic_DNA"/>
</dbReference>